<dbReference type="GeneID" id="97989803"/>
<feature type="signal peptide" evidence="1">
    <location>
        <begin position="1"/>
        <end position="19"/>
    </location>
</feature>
<feature type="domain" description="DUF3502" evidence="2">
    <location>
        <begin position="474"/>
        <end position="543"/>
    </location>
</feature>
<name>A0A3E3HXS2_9FIRM</name>
<dbReference type="InterPro" id="IPR022627">
    <property type="entry name" value="DUF3502"/>
</dbReference>
<dbReference type="AlphaFoldDB" id="A0A3E3HXS2"/>
<dbReference type="Gene3D" id="3.40.190.10">
    <property type="entry name" value="Periplasmic binding protein-like II"/>
    <property type="match status" value="2"/>
</dbReference>
<dbReference type="EMBL" id="QVLV01000024">
    <property type="protein sequence ID" value="RGE56525.1"/>
    <property type="molecule type" value="Genomic_DNA"/>
</dbReference>
<gene>
    <name evidence="3" type="ORF">DXC51_23840</name>
</gene>
<dbReference type="SUPFAM" id="SSF53850">
    <property type="entry name" value="Periplasmic binding protein-like II"/>
    <property type="match status" value="1"/>
</dbReference>
<dbReference type="Pfam" id="PF12010">
    <property type="entry name" value="DUF3502"/>
    <property type="match status" value="1"/>
</dbReference>
<comment type="caution">
    <text evidence="3">The sequence shown here is derived from an EMBL/GenBank/DDBJ whole genome shotgun (WGS) entry which is preliminary data.</text>
</comment>
<accession>A0A3E3HXS2</accession>
<reference evidence="3 4" key="1">
    <citation type="submission" date="2018-08" db="EMBL/GenBank/DDBJ databases">
        <title>A genome reference for cultivated species of the human gut microbiota.</title>
        <authorList>
            <person name="Zou Y."/>
            <person name="Xue W."/>
            <person name="Luo G."/>
        </authorList>
    </citation>
    <scope>NUCLEOTIDE SEQUENCE [LARGE SCALE GENOMIC DNA]</scope>
    <source>
        <strain evidence="3 4">TF05-5AC</strain>
    </source>
</reference>
<evidence type="ECO:0000313" key="4">
    <source>
        <dbReference type="Proteomes" id="UP000260812"/>
    </source>
</evidence>
<feature type="chain" id="PRO_5038357560" evidence="1">
    <location>
        <begin position="20"/>
        <end position="545"/>
    </location>
</feature>
<dbReference type="PROSITE" id="PS51257">
    <property type="entry name" value="PROKAR_LIPOPROTEIN"/>
    <property type="match status" value="1"/>
</dbReference>
<keyword evidence="4" id="KW-1185">Reference proteome</keyword>
<proteinExistence type="predicted"/>
<keyword evidence="1" id="KW-0732">Signal</keyword>
<dbReference type="Proteomes" id="UP000260812">
    <property type="component" value="Unassembled WGS sequence"/>
</dbReference>
<evidence type="ECO:0000313" key="3">
    <source>
        <dbReference type="EMBL" id="RGE56525.1"/>
    </source>
</evidence>
<evidence type="ECO:0000256" key="1">
    <source>
        <dbReference type="SAM" id="SignalP"/>
    </source>
</evidence>
<evidence type="ECO:0000259" key="2">
    <source>
        <dbReference type="Pfam" id="PF12010"/>
    </source>
</evidence>
<sequence>MKKRLSCLLVAVLALSLLAACGGTSKQTGGATGGAQESTEAVDAAEPAADVLAELPASLTDGVVKATPEMYTNVDLSKPYTVYLYLIGDTPQDWDKVMAAVNEYLEPFNTKLETVIMSWADYGTKYSLVLAGGEEVDAIYTAPWCYMYTEAAKGSFYTFDRDFVAKNMPLTNKYQAETSYAESTIDGKIVALPCNAEKADTKIVAIRQDLAEKYGIEKLDNWSDYMNFMLTIAEKETPESGILAQASSGNNAELWEVYRQQYNVFYILKDNYLHYQYEYKEGELPSADDIELCWNSESFVKFAKDMKTLADAGCWSRGALSNTISDDDAFGALQGASIAWNGTVFNYMRMAEKNEGVKCAAYDLTKDNIVACEEYNNSDIAIAAASKNPERTAMVLDILKMDTYVNRLITLGFENEHYTIDGFNYAKAANVEAYPPNSVSLSWGINNGIYKETGVEPREQEMVDSWEPRITSNPTITFVFNDTEVSDYASACKAILGDYIPSLQLGLVDDVDAYLAEMNAKLDGAGIKIVEEELFKQYNEWLAAR</sequence>
<organism evidence="3 4">
    <name type="scientific">Eisenbergiella massiliensis</name>
    <dbReference type="NCBI Taxonomy" id="1720294"/>
    <lineage>
        <taxon>Bacteria</taxon>
        <taxon>Bacillati</taxon>
        <taxon>Bacillota</taxon>
        <taxon>Clostridia</taxon>
        <taxon>Lachnospirales</taxon>
        <taxon>Lachnospiraceae</taxon>
        <taxon>Eisenbergiella</taxon>
    </lineage>
</organism>
<dbReference type="RefSeq" id="WP_102289464.1">
    <property type="nucleotide sequence ID" value="NZ_JBKVLI010000002.1"/>
</dbReference>
<protein>
    <submittedName>
        <fullName evidence="3">DUF3502 domain-containing protein</fullName>
    </submittedName>
</protein>